<reference evidence="8" key="1">
    <citation type="submission" date="2022-11" db="UniProtKB">
        <authorList>
            <consortium name="WormBaseParasite"/>
        </authorList>
    </citation>
    <scope>IDENTIFICATION</scope>
</reference>
<dbReference type="PANTHER" id="PTHR15751">
    <property type="entry name" value="TRAFFICKING KINESIN-BINDING PROTEIN"/>
    <property type="match status" value="1"/>
</dbReference>
<feature type="coiled-coil region" evidence="5">
    <location>
        <begin position="68"/>
        <end position="102"/>
    </location>
</feature>
<evidence type="ECO:0000313" key="7">
    <source>
        <dbReference type="Proteomes" id="UP000887565"/>
    </source>
</evidence>
<keyword evidence="4" id="KW-0496">Mitochondrion</keyword>
<protein>
    <submittedName>
        <fullName evidence="8">Trafficking kinesin-binding protein C-terminal domain-containing protein</fullName>
    </submittedName>
</protein>
<dbReference type="AlphaFoldDB" id="A0A915JU01"/>
<feature type="domain" description="Trafficking kinesin-binding protein C-terminal" evidence="6">
    <location>
        <begin position="161"/>
        <end position="310"/>
    </location>
</feature>
<dbReference type="OMA" id="NESRMEL"/>
<keyword evidence="3 5" id="KW-0175">Coiled coil</keyword>
<dbReference type="GO" id="GO:0047496">
    <property type="term" value="P:vesicle transport along microtubule"/>
    <property type="evidence" value="ECO:0007669"/>
    <property type="project" value="TreeGrafter"/>
</dbReference>
<evidence type="ECO:0000259" key="6">
    <source>
        <dbReference type="SMART" id="SM01423"/>
    </source>
</evidence>
<name>A0A915JU01_ROMCU</name>
<evidence type="ECO:0000256" key="5">
    <source>
        <dbReference type="SAM" id="Coils"/>
    </source>
</evidence>
<dbReference type="Pfam" id="PF12448">
    <property type="entry name" value="Milton"/>
    <property type="match status" value="1"/>
</dbReference>
<sequence>VNHLKYLAECLHDKEQQLTRDFAKQTTVLNAQLKELTQKFATNQDQMTIRDDQLDQTKKELLEKALLNKRLTAENEELTLSLLAAQETQRELAQELSDLRDRYGEISAMLNESRMELKRSSDGVSHRGSTLGFYSPGFAGDCLASEIEDATFNQSDQGYDSFFSSNSPRHNIIPRKPNDKISQLIFDNHDCGEASTTSTQYANLCKLDNNIDSTLNNLQDTELIVVTEHLILKNSPEMGVPGVPGSKDLDNALKRLSLRKKVENDYQNFKTERRRSSEVTVIRRQTCSYLPHFAGHNSKKLLLLKPLQGSETLAHWRHLAATPTFDAPPSENSANGVRVKAEFPILDRSVLHSRYYS</sequence>
<dbReference type="GO" id="GO:0017022">
    <property type="term" value="F:myosin binding"/>
    <property type="evidence" value="ECO:0007669"/>
    <property type="project" value="TreeGrafter"/>
</dbReference>
<accession>A0A915JU01</accession>
<dbReference type="InterPro" id="IPR006933">
    <property type="entry name" value="HAP1_N"/>
</dbReference>
<dbReference type="PANTHER" id="PTHR15751:SF12">
    <property type="entry name" value="TRAFFICKING KINESIN-BINDING PROTEIN MILT"/>
    <property type="match status" value="1"/>
</dbReference>
<dbReference type="Pfam" id="PF04849">
    <property type="entry name" value="HAP1_N"/>
    <property type="match status" value="1"/>
</dbReference>
<dbReference type="WBParaSite" id="nRc.2.0.1.t29534-RA">
    <property type="protein sequence ID" value="nRc.2.0.1.t29534-RA"/>
    <property type="gene ID" value="nRc.2.0.1.g29534"/>
</dbReference>
<evidence type="ECO:0000256" key="3">
    <source>
        <dbReference type="ARBA" id="ARBA00023054"/>
    </source>
</evidence>
<evidence type="ECO:0000313" key="8">
    <source>
        <dbReference type="WBParaSite" id="nRc.2.0.1.t29534-RA"/>
    </source>
</evidence>
<comment type="similarity">
    <text evidence="2">Belongs to the milton family.</text>
</comment>
<evidence type="ECO:0000256" key="2">
    <source>
        <dbReference type="ARBA" id="ARBA00007007"/>
    </source>
</evidence>
<dbReference type="InterPro" id="IPR051946">
    <property type="entry name" value="Intracell_Traff-Reg"/>
</dbReference>
<dbReference type="GO" id="GO:0031410">
    <property type="term" value="C:cytoplasmic vesicle"/>
    <property type="evidence" value="ECO:0007669"/>
    <property type="project" value="TreeGrafter"/>
</dbReference>
<keyword evidence="7" id="KW-1185">Reference proteome</keyword>
<dbReference type="GO" id="GO:0048311">
    <property type="term" value="P:mitochondrion distribution"/>
    <property type="evidence" value="ECO:0007669"/>
    <property type="project" value="TreeGrafter"/>
</dbReference>
<proteinExistence type="inferred from homology"/>
<dbReference type="GO" id="GO:0005739">
    <property type="term" value="C:mitochondrion"/>
    <property type="evidence" value="ECO:0007669"/>
    <property type="project" value="UniProtKB-SubCell"/>
</dbReference>
<dbReference type="InterPro" id="IPR022154">
    <property type="entry name" value="TRAK1/2_C"/>
</dbReference>
<dbReference type="GO" id="GO:0006605">
    <property type="term" value="P:protein targeting"/>
    <property type="evidence" value="ECO:0007669"/>
    <property type="project" value="TreeGrafter"/>
</dbReference>
<dbReference type="SMART" id="SM01423">
    <property type="entry name" value="Milton"/>
    <property type="match status" value="1"/>
</dbReference>
<evidence type="ECO:0000256" key="4">
    <source>
        <dbReference type="ARBA" id="ARBA00023128"/>
    </source>
</evidence>
<organism evidence="7 8">
    <name type="scientific">Romanomermis culicivorax</name>
    <name type="common">Nematode worm</name>
    <dbReference type="NCBI Taxonomy" id="13658"/>
    <lineage>
        <taxon>Eukaryota</taxon>
        <taxon>Metazoa</taxon>
        <taxon>Ecdysozoa</taxon>
        <taxon>Nematoda</taxon>
        <taxon>Enoplea</taxon>
        <taxon>Dorylaimia</taxon>
        <taxon>Mermithida</taxon>
        <taxon>Mermithoidea</taxon>
        <taxon>Mermithidae</taxon>
        <taxon>Romanomermis</taxon>
    </lineage>
</organism>
<dbReference type="Proteomes" id="UP000887565">
    <property type="component" value="Unplaced"/>
</dbReference>
<evidence type="ECO:0000256" key="1">
    <source>
        <dbReference type="ARBA" id="ARBA00004173"/>
    </source>
</evidence>
<comment type="subcellular location">
    <subcellularLocation>
        <location evidence="1">Mitochondrion</location>
    </subcellularLocation>
</comment>